<keyword evidence="5" id="KW-0547">Nucleotide-binding</keyword>
<evidence type="ECO:0000256" key="3">
    <source>
        <dbReference type="ARBA" id="ARBA00022527"/>
    </source>
</evidence>
<gene>
    <name evidence="13" type="ORF">RJ641_031375</name>
</gene>
<dbReference type="PROSITE" id="PS00108">
    <property type="entry name" value="PROTEIN_KINASE_ST"/>
    <property type="match status" value="1"/>
</dbReference>
<dbReference type="EMBL" id="JBAMMX010000006">
    <property type="protein sequence ID" value="KAK6937867.1"/>
    <property type="molecule type" value="Genomic_DNA"/>
</dbReference>
<dbReference type="InterPro" id="IPR000719">
    <property type="entry name" value="Prot_kinase_dom"/>
</dbReference>
<evidence type="ECO:0000256" key="4">
    <source>
        <dbReference type="ARBA" id="ARBA00022679"/>
    </source>
</evidence>
<dbReference type="SUPFAM" id="SSF56112">
    <property type="entry name" value="Protein kinase-like (PK-like)"/>
    <property type="match status" value="1"/>
</dbReference>
<dbReference type="Gene3D" id="3.30.200.20">
    <property type="entry name" value="Phosphorylase Kinase, domain 1"/>
    <property type="match status" value="1"/>
</dbReference>
<evidence type="ECO:0000256" key="6">
    <source>
        <dbReference type="ARBA" id="ARBA00022777"/>
    </source>
</evidence>
<dbReference type="SMART" id="SM00220">
    <property type="entry name" value="S_TKc"/>
    <property type="match status" value="1"/>
</dbReference>
<evidence type="ECO:0000313" key="14">
    <source>
        <dbReference type="Proteomes" id="UP001370490"/>
    </source>
</evidence>
<sequence>MIDHNDGGDHRHEIESPVFELNELKFISAIGRGAKGVVFLVRDPREEHRLLALKLISKSSLHKNNGDGNEVLDLRRIHLERDVLKQLNHPLLPRLRGILAPHDKLVGYALDYCSGRDLNNLRKKQSEKMFSDDVIRFYAAELVLALEYLHELGIVYRDLKPENILIQENGHLMLVDFDLSTKLTSKSPQPYFSDSSSRSANSIKVNSGSASPNPTMKKRYLPFYFCQNPVTTPEDSSSRNGSSSRKTTGSNSEGKSNSFVGTEEYVAPEIIQGNGHDFSVDWWCLGVVLYEMLYGETPFKGSNRKETFYRVLSKPPELIGEQTALRDLIGKLLEKDAKQRITVLEIKRHEFFRGVNWELILELSRPPFIPSDKVVEDEEGIKAIDVEDFVQSVFSGADLQKKEIEDQNQNNNNKIADDNRGVWVEGLNNPSEADNFFIF</sequence>
<feature type="compositionally biased region" description="Low complexity" evidence="10">
    <location>
        <begin position="238"/>
        <end position="252"/>
    </location>
</feature>
<proteinExistence type="inferred from homology"/>
<feature type="region of interest" description="Disordered" evidence="10">
    <location>
        <begin position="187"/>
        <end position="214"/>
    </location>
</feature>
<dbReference type="PROSITE" id="PS51285">
    <property type="entry name" value="AGC_KINASE_CTER"/>
    <property type="match status" value="1"/>
</dbReference>
<reference evidence="13 14" key="1">
    <citation type="submission" date="2023-12" db="EMBL/GenBank/DDBJ databases">
        <title>A high-quality genome assembly for Dillenia turbinata (Dilleniales).</title>
        <authorList>
            <person name="Chanderbali A."/>
        </authorList>
    </citation>
    <scope>NUCLEOTIDE SEQUENCE [LARGE SCALE GENOMIC DNA]</scope>
    <source>
        <strain evidence="13">LSX21</strain>
        <tissue evidence="13">Leaf</tissue>
    </source>
</reference>
<evidence type="ECO:0000256" key="2">
    <source>
        <dbReference type="ARBA" id="ARBA00012513"/>
    </source>
</evidence>
<dbReference type="PANTHER" id="PTHR45637">
    <property type="entry name" value="FLIPPASE KINASE 1-RELATED"/>
    <property type="match status" value="1"/>
</dbReference>
<feature type="domain" description="AGC-kinase C-terminal" evidence="12">
    <location>
        <begin position="353"/>
        <end position="439"/>
    </location>
</feature>
<feature type="domain" description="Protein kinase" evidence="11">
    <location>
        <begin position="24"/>
        <end position="352"/>
    </location>
</feature>
<accession>A0AAN8VY07</accession>
<evidence type="ECO:0000256" key="9">
    <source>
        <dbReference type="ARBA" id="ARBA00048679"/>
    </source>
</evidence>
<comment type="caution">
    <text evidence="13">The sequence shown here is derived from an EMBL/GenBank/DDBJ whole genome shotgun (WGS) entry which is preliminary data.</text>
</comment>
<dbReference type="FunFam" id="1.10.510.10:FF:000294">
    <property type="entry name" value="Serine/threonine-protein kinase OXI1"/>
    <property type="match status" value="1"/>
</dbReference>
<name>A0AAN8VY07_9MAGN</name>
<dbReference type="EC" id="2.7.11.1" evidence="2"/>
<dbReference type="Proteomes" id="UP001370490">
    <property type="component" value="Unassembled WGS sequence"/>
</dbReference>
<evidence type="ECO:0000259" key="12">
    <source>
        <dbReference type="PROSITE" id="PS51285"/>
    </source>
</evidence>
<feature type="region of interest" description="Disordered" evidence="10">
    <location>
        <begin position="231"/>
        <end position="258"/>
    </location>
</feature>
<keyword evidence="6 13" id="KW-0418">Kinase</keyword>
<dbReference type="AlphaFoldDB" id="A0AAN8VY07"/>
<comment type="catalytic activity">
    <reaction evidence="9">
        <text>L-seryl-[protein] + ATP = O-phospho-L-seryl-[protein] + ADP + H(+)</text>
        <dbReference type="Rhea" id="RHEA:17989"/>
        <dbReference type="Rhea" id="RHEA-COMP:9863"/>
        <dbReference type="Rhea" id="RHEA-COMP:11604"/>
        <dbReference type="ChEBI" id="CHEBI:15378"/>
        <dbReference type="ChEBI" id="CHEBI:29999"/>
        <dbReference type="ChEBI" id="CHEBI:30616"/>
        <dbReference type="ChEBI" id="CHEBI:83421"/>
        <dbReference type="ChEBI" id="CHEBI:456216"/>
        <dbReference type="EC" id="2.7.11.1"/>
    </reaction>
</comment>
<dbReference type="PROSITE" id="PS50011">
    <property type="entry name" value="PROTEIN_KINASE_DOM"/>
    <property type="match status" value="1"/>
</dbReference>
<evidence type="ECO:0000256" key="8">
    <source>
        <dbReference type="ARBA" id="ARBA00047899"/>
    </source>
</evidence>
<dbReference type="InterPro" id="IPR011009">
    <property type="entry name" value="Kinase-like_dom_sf"/>
</dbReference>
<keyword evidence="7" id="KW-0067">ATP-binding</keyword>
<dbReference type="GO" id="GO:0005524">
    <property type="term" value="F:ATP binding"/>
    <property type="evidence" value="ECO:0007669"/>
    <property type="project" value="UniProtKB-KW"/>
</dbReference>
<evidence type="ECO:0000313" key="13">
    <source>
        <dbReference type="EMBL" id="KAK6937867.1"/>
    </source>
</evidence>
<evidence type="ECO:0000256" key="7">
    <source>
        <dbReference type="ARBA" id="ARBA00022840"/>
    </source>
</evidence>
<evidence type="ECO:0000256" key="1">
    <source>
        <dbReference type="ARBA" id="ARBA00009903"/>
    </source>
</evidence>
<organism evidence="13 14">
    <name type="scientific">Dillenia turbinata</name>
    <dbReference type="NCBI Taxonomy" id="194707"/>
    <lineage>
        <taxon>Eukaryota</taxon>
        <taxon>Viridiplantae</taxon>
        <taxon>Streptophyta</taxon>
        <taxon>Embryophyta</taxon>
        <taxon>Tracheophyta</taxon>
        <taxon>Spermatophyta</taxon>
        <taxon>Magnoliopsida</taxon>
        <taxon>eudicotyledons</taxon>
        <taxon>Gunneridae</taxon>
        <taxon>Pentapetalae</taxon>
        <taxon>Dilleniales</taxon>
        <taxon>Dilleniaceae</taxon>
        <taxon>Dillenia</taxon>
    </lineage>
</organism>
<keyword evidence="4" id="KW-0808">Transferase</keyword>
<comment type="catalytic activity">
    <reaction evidence="8">
        <text>L-threonyl-[protein] + ATP = O-phospho-L-threonyl-[protein] + ADP + H(+)</text>
        <dbReference type="Rhea" id="RHEA:46608"/>
        <dbReference type="Rhea" id="RHEA-COMP:11060"/>
        <dbReference type="Rhea" id="RHEA-COMP:11605"/>
        <dbReference type="ChEBI" id="CHEBI:15378"/>
        <dbReference type="ChEBI" id="CHEBI:30013"/>
        <dbReference type="ChEBI" id="CHEBI:30616"/>
        <dbReference type="ChEBI" id="CHEBI:61977"/>
        <dbReference type="ChEBI" id="CHEBI:456216"/>
        <dbReference type="EC" id="2.7.11.1"/>
    </reaction>
</comment>
<evidence type="ECO:0000259" key="11">
    <source>
        <dbReference type="PROSITE" id="PS50011"/>
    </source>
</evidence>
<protein>
    <recommendedName>
        <fullName evidence="2">non-specific serine/threonine protein kinase</fullName>
        <ecNumber evidence="2">2.7.11.1</ecNumber>
    </recommendedName>
</protein>
<dbReference type="Pfam" id="PF00069">
    <property type="entry name" value="Pkinase"/>
    <property type="match status" value="2"/>
</dbReference>
<dbReference type="Gene3D" id="1.10.510.10">
    <property type="entry name" value="Transferase(Phosphotransferase) domain 1"/>
    <property type="match status" value="1"/>
</dbReference>
<dbReference type="GO" id="GO:0004674">
    <property type="term" value="F:protein serine/threonine kinase activity"/>
    <property type="evidence" value="ECO:0007669"/>
    <property type="project" value="UniProtKB-KW"/>
</dbReference>
<keyword evidence="14" id="KW-1185">Reference proteome</keyword>
<comment type="similarity">
    <text evidence="1">Belongs to the protein kinase superfamily. AGC Ser/Thr protein kinase family.</text>
</comment>
<evidence type="ECO:0000256" key="5">
    <source>
        <dbReference type="ARBA" id="ARBA00022741"/>
    </source>
</evidence>
<evidence type="ECO:0000256" key="10">
    <source>
        <dbReference type="SAM" id="MobiDB-lite"/>
    </source>
</evidence>
<keyword evidence="3" id="KW-0723">Serine/threonine-protein kinase</keyword>
<dbReference type="FunFam" id="1.10.510.10:FF:000312">
    <property type="entry name" value="Serine/threonine-protein kinase OXI1"/>
    <property type="match status" value="1"/>
</dbReference>
<dbReference type="InterPro" id="IPR000961">
    <property type="entry name" value="AGC-kinase_C"/>
</dbReference>
<dbReference type="InterPro" id="IPR008271">
    <property type="entry name" value="Ser/Thr_kinase_AS"/>
</dbReference>